<dbReference type="InterPro" id="IPR025117">
    <property type="entry name" value="DUF4037"/>
</dbReference>
<feature type="compositionally biased region" description="Low complexity" evidence="1">
    <location>
        <begin position="330"/>
        <end position="349"/>
    </location>
</feature>
<protein>
    <recommendedName>
        <fullName evidence="2">DUF4037 domain-containing protein</fullName>
    </recommendedName>
</protein>
<feature type="domain" description="DUF4037" evidence="2">
    <location>
        <begin position="125"/>
        <end position="223"/>
    </location>
</feature>
<gene>
    <name evidence="3" type="ORF">Asi03nite_58040</name>
</gene>
<organism evidence="3 4">
    <name type="scientific">Actinoplanes siamensis</name>
    <dbReference type="NCBI Taxonomy" id="1223317"/>
    <lineage>
        <taxon>Bacteria</taxon>
        <taxon>Bacillati</taxon>
        <taxon>Actinomycetota</taxon>
        <taxon>Actinomycetes</taxon>
        <taxon>Micromonosporales</taxon>
        <taxon>Micromonosporaceae</taxon>
        <taxon>Actinoplanes</taxon>
    </lineage>
</organism>
<dbReference type="Pfam" id="PF13228">
    <property type="entry name" value="DUF4037"/>
    <property type="match status" value="1"/>
</dbReference>
<comment type="caution">
    <text evidence="3">The sequence shown here is derived from an EMBL/GenBank/DDBJ whole genome shotgun (WGS) entry which is preliminary data.</text>
</comment>
<evidence type="ECO:0000256" key="1">
    <source>
        <dbReference type="SAM" id="MobiDB-lite"/>
    </source>
</evidence>
<keyword evidence="4" id="KW-1185">Reference proteome</keyword>
<reference evidence="3" key="1">
    <citation type="submission" date="2021-01" db="EMBL/GenBank/DDBJ databases">
        <title>Whole genome shotgun sequence of Actinoplanes siamensis NBRC 109076.</title>
        <authorList>
            <person name="Komaki H."/>
            <person name="Tamura T."/>
        </authorList>
    </citation>
    <scope>NUCLEOTIDE SEQUENCE</scope>
    <source>
        <strain evidence="3">NBRC 109076</strain>
    </source>
</reference>
<dbReference type="EMBL" id="BOMW01000061">
    <property type="protein sequence ID" value="GIF08266.1"/>
    <property type="molecule type" value="Genomic_DNA"/>
</dbReference>
<evidence type="ECO:0000313" key="3">
    <source>
        <dbReference type="EMBL" id="GIF08266.1"/>
    </source>
</evidence>
<evidence type="ECO:0000259" key="2">
    <source>
        <dbReference type="Pfam" id="PF13228"/>
    </source>
</evidence>
<dbReference type="RefSeq" id="WP_203683634.1">
    <property type="nucleotide sequence ID" value="NZ_BOMW01000061.1"/>
</dbReference>
<evidence type="ECO:0000313" key="4">
    <source>
        <dbReference type="Proteomes" id="UP000629619"/>
    </source>
</evidence>
<accession>A0A919NCD0</accession>
<dbReference type="Proteomes" id="UP000629619">
    <property type="component" value="Unassembled WGS sequence"/>
</dbReference>
<dbReference type="AlphaFoldDB" id="A0A919NCD0"/>
<sequence>MPEFRPGVELARRFYLEAVRPLLGDRPHIAARIGPGSDVLGYDTERSTDHDWGPRVDLFLDDPGDLGEELRHRLPKSFLGWPVNFAPPGARVRSMAATDGPVDHYVTVTRLDSWLRTRIGADPHWLAIPWQRLAEITGGAVFHDPRGELTAVRDRLTWYPDELWRYVLGCQWARIGREEAFVGRTAELGDDPGSRIVTACLARDLARLLLLQQRRWPPYGKWLTTAIRNDPAANHLTRALSADDADRRSAALCDAYEEAARRQNALRLCAPQETRRRPFFDRGYPVIDAGRFAAALLDGQAPIGSIDQLCDNSDVLERPAFCIAVSNAAHSSGAHPRPGGPGAHLSPGRSPRRRDPRSSPGSR</sequence>
<name>A0A919NCD0_9ACTN</name>
<feature type="region of interest" description="Disordered" evidence="1">
    <location>
        <begin position="330"/>
        <end position="363"/>
    </location>
</feature>
<proteinExistence type="predicted"/>